<dbReference type="GO" id="GO:0003677">
    <property type="term" value="F:DNA binding"/>
    <property type="evidence" value="ECO:0007669"/>
    <property type="project" value="UniProtKB-KW"/>
</dbReference>
<sequence>MCLLKVSNSRGSEDGRDSSLGYQLLFEDPPQPVWQEDDQSRMYPGLLPHREQEVSMMVSALARVLSGETDPRSGADSGPSGSDRGLSHELDYNSPHGGISSYSNNTTSAMERAHMIPSYDTAIIRHEDQSTSPKYEYFISEATSTTESSSSAPARKYRGVRQRPWGKWAAEIRDPFKATRVWLGTFDTAVAAARAYDKAALSFRGNKAKLNFPENVRLVISSTTSPSPTSYNPAAPVSNFQALPPDHHQISWSCNVNCPDQQQQQQRVPMSLFDQVFGPFNDASSTPPTAPDGEEFPW</sequence>
<dbReference type="InterPro" id="IPR016177">
    <property type="entry name" value="DNA-bd_dom_sf"/>
</dbReference>
<comment type="subcellular location">
    <subcellularLocation>
        <location evidence="1">Nucleus</location>
    </subcellularLocation>
</comment>
<keyword evidence="3" id="KW-0238">DNA-binding</keyword>
<feature type="region of interest" description="Disordered" evidence="7">
    <location>
        <begin position="279"/>
        <end position="298"/>
    </location>
</feature>
<evidence type="ECO:0000256" key="5">
    <source>
        <dbReference type="ARBA" id="ARBA00023242"/>
    </source>
</evidence>
<dbReference type="CDD" id="cd00018">
    <property type="entry name" value="AP2"/>
    <property type="match status" value="1"/>
</dbReference>
<dbReference type="Pfam" id="PF00847">
    <property type="entry name" value="AP2"/>
    <property type="match status" value="1"/>
</dbReference>
<evidence type="ECO:0000313" key="9">
    <source>
        <dbReference type="EMBL" id="KAK4760947.1"/>
    </source>
</evidence>
<dbReference type="AlphaFoldDB" id="A0AAN7K735"/>
<dbReference type="FunFam" id="3.30.730.10:FF:000001">
    <property type="entry name" value="Ethylene-responsive transcription factor 2"/>
    <property type="match status" value="1"/>
</dbReference>
<keyword evidence="10" id="KW-1185">Reference proteome</keyword>
<dbReference type="Gene3D" id="3.30.730.10">
    <property type="entry name" value="AP2/ERF domain"/>
    <property type="match status" value="1"/>
</dbReference>
<dbReference type="GO" id="GO:0003700">
    <property type="term" value="F:DNA-binding transcription factor activity"/>
    <property type="evidence" value="ECO:0007669"/>
    <property type="project" value="InterPro"/>
</dbReference>
<evidence type="ECO:0000256" key="4">
    <source>
        <dbReference type="ARBA" id="ARBA00023163"/>
    </source>
</evidence>
<name>A0AAN7K735_9MYRT</name>
<dbReference type="PANTHER" id="PTHR31190:SF445">
    <property type="entry name" value="ETHYLENE-RESPONSIVE TRANSCRIPTION FACTOR RAP2-6"/>
    <property type="match status" value="1"/>
</dbReference>
<dbReference type="SMART" id="SM00380">
    <property type="entry name" value="AP2"/>
    <property type="match status" value="1"/>
</dbReference>
<feature type="domain" description="AP2/ERF" evidence="8">
    <location>
        <begin position="156"/>
        <end position="213"/>
    </location>
</feature>
<proteinExistence type="inferred from homology"/>
<reference evidence="9 10" key="1">
    <citation type="journal article" date="2023" name="Hortic Res">
        <title>Pangenome of water caltrop reveals structural variations and asymmetric subgenome divergence after allopolyploidization.</title>
        <authorList>
            <person name="Zhang X."/>
            <person name="Chen Y."/>
            <person name="Wang L."/>
            <person name="Yuan Y."/>
            <person name="Fang M."/>
            <person name="Shi L."/>
            <person name="Lu R."/>
            <person name="Comes H.P."/>
            <person name="Ma Y."/>
            <person name="Chen Y."/>
            <person name="Huang G."/>
            <person name="Zhou Y."/>
            <person name="Zheng Z."/>
            <person name="Qiu Y."/>
        </authorList>
    </citation>
    <scope>NUCLEOTIDE SEQUENCE [LARGE SCALE GENOMIC DNA]</scope>
    <source>
        <tissue evidence="9">Roots</tissue>
    </source>
</reference>
<comment type="caution">
    <text evidence="9">The sequence shown here is derived from an EMBL/GenBank/DDBJ whole genome shotgun (WGS) entry which is preliminary data.</text>
</comment>
<dbReference type="Proteomes" id="UP001345219">
    <property type="component" value="Chromosome 5"/>
</dbReference>
<feature type="region of interest" description="Disordered" evidence="7">
    <location>
        <begin position="1"/>
        <end position="23"/>
    </location>
</feature>
<evidence type="ECO:0000256" key="1">
    <source>
        <dbReference type="ARBA" id="ARBA00004123"/>
    </source>
</evidence>
<comment type="similarity">
    <text evidence="6">Belongs to the AP2/ERF transcription factor family. ERF subfamily.</text>
</comment>
<organism evidence="9 10">
    <name type="scientific">Trapa incisa</name>
    <dbReference type="NCBI Taxonomy" id="236973"/>
    <lineage>
        <taxon>Eukaryota</taxon>
        <taxon>Viridiplantae</taxon>
        <taxon>Streptophyta</taxon>
        <taxon>Embryophyta</taxon>
        <taxon>Tracheophyta</taxon>
        <taxon>Spermatophyta</taxon>
        <taxon>Magnoliopsida</taxon>
        <taxon>eudicotyledons</taxon>
        <taxon>Gunneridae</taxon>
        <taxon>Pentapetalae</taxon>
        <taxon>rosids</taxon>
        <taxon>malvids</taxon>
        <taxon>Myrtales</taxon>
        <taxon>Lythraceae</taxon>
        <taxon>Trapa</taxon>
    </lineage>
</organism>
<dbReference type="GO" id="GO:0005634">
    <property type="term" value="C:nucleus"/>
    <property type="evidence" value="ECO:0007669"/>
    <property type="project" value="UniProtKB-SubCell"/>
</dbReference>
<accession>A0AAN7K735</accession>
<protein>
    <recommendedName>
        <fullName evidence="8">AP2/ERF domain-containing protein</fullName>
    </recommendedName>
</protein>
<keyword evidence="2" id="KW-0805">Transcription regulation</keyword>
<dbReference type="PRINTS" id="PR00367">
    <property type="entry name" value="ETHRSPELEMNT"/>
</dbReference>
<gene>
    <name evidence="9" type="ORF">SAY87_005840</name>
</gene>
<feature type="compositionally biased region" description="Polar residues" evidence="7">
    <location>
        <begin position="1"/>
        <end position="10"/>
    </location>
</feature>
<dbReference type="SUPFAM" id="SSF54171">
    <property type="entry name" value="DNA-binding domain"/>
    <property type="match status" value="1"/>
</dbReference>
<dbReference type="InterPro" id="IPR036955">
    <property type="entry name" value="AP2/ERF_dom_sf"/>
</dbReference>
<dbReference type="InterPro" id="IPR044808">
    <property type="entry name" value="ERF_plant"/>
</dbReference>
<evidence type="ECO:0000259" key="8">
    <source>
        <dbReference type="PROSITE" id="PS51032"/>
    </source>
</evidence>
<dbReference type="EMBL" id="JAXIOK010000010">
    <property type="protein sequence ID" value="KAK4760947.1"/>
    <property type="molecule type" value="Genomic_DNA"/>
</dbReference>
<dbReference type="PANTHER" id="PTHR31190">
    <property type="entry name" value="DNA-BINDING DOMAIN"/>
    <property type="match status" value="1"/>
</dbReference>
<evidence type="ECO:0000256" key="3">
    <source>
        <dbReference type="ARBA" id="ARBA00023125"/>
    </source>
</evidence>
<dbReference type="PROSITE" id="PS51032">
    <property type="entry name" value="AP2_ERF"/>
    <property type="match status" value="1"/>
</dbReference>
<evidence type="ECO:0000256" key="6">
    <source>
        <dbReference type="ARBA" id="ARBA00024343"/>
    </source>
</evidence>
<evidence type="ECO:0000256" key="2">
    <source>
        <dbReference type="ARBA" id="ARBA00023015"/>
    </source>
</evidence>
<evidence type="ECO:0000256" key="7">
    <source>
        <dbReference type="SAM" id="MobiDB-lite"/>
    </source>
</evidence>
<keyword evidence="5" id="KW-0539">Nucleus</keyword>
<keyword evidence="4" id="KW-0804">Transcription</keyword>
<evidence type="ECO:0000313" key="10">
    <source>
        <dbReference type="Proteomes" id="UP001345219"/>
    </source>
</evidence>
<feature type="region of interest" description="Disordered" evidence="7">
    <location>
        <begin position="66"/>
        <end position="98"/>
    </location>
</feature>
<dbReference type="GO" id="GO:0009873">
    <property type="term" value="P:ethylene-activated signaling pathway"/>
    <property type="evidence" value="ECO:0007669"/>
    <property type="project" value="InterPro"/>
</dbReference>
<dbReference type="InterPro" id="IPR001471">
    <property type="entry name" value="AP2/ERF_dom"/>
</dbReference>